<accession>A0A2A6CYC3</accession>
<feature type="transmembrane region" description="Helical" evidence="2">
    <location>
        <begin position="1398"/>
        <end position="1422"/>
    </location>
</feature>
<feature type="transmembrane region" description="Helical" evidence="2">
    <location>
        <begin position="333"/>
        <end position="354"/>
    </location>
</feature>
<feature type="region of interest" description="Disordered" evidence="1">
    <location>
        <begin position="1"/>
        <end position="26"/>
    </location>
</feature>
<feature type="transmembrane region" description="Helical" evidence="2">
    <location>
        <begin position="1206"/>
        <end position="1225"/>
    </location>
</feature>
<dbReference type="InterPro" id="IPR040035">
    <property type="entry name" value="TMEM180"/>
</dbReference>
<feature type="transmembrane region" description="Helical" evidence="2">
    <location>
        <begin position="1237"/>
        <end position="1259"/>
    </location>
</feature>
<feature type="transmembrane region" description="Helical" evidence="2">
    <location>
        <begin position="194"/>
        <end position="213"/>
    </location>
</feature>
<feature type="transmembrane region" description="Helical" evidence="2">
    <location>
        <begin position="1171"/>
        <end position="1194"/>
    </location>
</feature>
<dbReference type="Proteomes" id="UP000005239">
    <property type="component" value="Unassembled WGS sequence"/>
</dbReference>
<keyword evidence="2" id="KW-0472">Membrane</keyword>
<accession>A0A8R1U6G7</accession>
<feature type="transmembrane region" description="Helical" evidence="2">
    <location>
        <begin position="1094"/>
        <end position="1115"/>
    </location>
</feature>
<feature type="transmembrane region" description="Helical" evidence="2">
    <location>
        <begin position="571"/>
        <end position="592"/>
    </location>
</feature>
<feature type="transmembrane region" description="Helical" evidence="2">
    <location>
        <begin position="82"/>
        <end position="103"/>
    </location>
</feature>
<dbReference type="SUPFAM" id="SSF103473">
    <property type="entry name" value="MFS general substrate transporter"/>
    <property type="match status" value="3"/>
</dbReference>
<reference evidence="4" key="1">
    <citation type="journal article" date="2008" name="Nat. Genet.">
        <title>The Pristionchus pacificus genome provides a unique perspective on nematode lifestyle and parasitism.</title>
        <authorList>
            <person name="Dieterich C."/>
            <person name="Clifton S.W."/>
            <person name="Schuster L.N."/>
            <person name="Chinwalla A."/>
            <person name="Delehaunty K."/>
            <person name="Dinkelacker I."/>
            <person name="Fulton L."/>
            <person name="Fulton R."/>
            <person name="Godfrey J."/>
            <person name="Minx P."/>
            <person name="Mitreva M."/>
            <person name="Roeseler W."/>
            <person name="Tian H."/>
            <person name="Witte H."/>
            <person name="Yang S.P."/>
            <person name="Wilson R.K."/>
            <person name="Sommer R.J."/>
        </authorList>
    </citation>
    <scope>NUCLEOTIDE SEQUENCE [LARGE SCALE GENOMIC DNA]</scope>
    <source>
        <strain evidence="4">PS312</strain>
    </source>
</reference>
<feature type="transmembrane region" description="Helical" evidence="2">
    <location>
        <begin position="366"/>
        <end position="383"/>
    </location>
</feature>
<evidence type="ECO:0000256" key="2">
    <source>
        <dbReference type="SAM" id="Phobius"/>
    </source>
</evidence>
<feature type="transmembrane region" description="Helical" evidence="2">
    <location>
        <begin position="1504"/>
        <end position="1525"/>
    </location>
</feature>
<feature type="transmembrane region" description="Helical" evidence="2">
    <location>
        <begin position="825"/>
        <end position="844"/>
    </location>
</feature>
<evidence type="ECO:0000313" key="3">
    <source>
        <dbReference type="EnsemblMetazoa" id="PPA03116.1"/>
    </source>
</evidence>
<protein>
    <submittedName>
        <fullName evidence="3">Uncharacterized protein</fullName>
    </submittedName>
</protein>
<keyword evidence="4" id="KW-1185">Reference proteome</keyword>
<name>A0A2A6CYC3_PRIPA</name>
<feature type="compositionally biased region" description="Basic and acidic residues" evidence="1">
    <location>
        <begin position="11"/>
        <end position="21"/>
    </location>
</feature>
<dbReference type="PANTHER" id="PTHR28658:SF2">
    <property type="entry name" value="TRANSMEMBRANE PROTEIN 180"/>
    <property type="match status" value="1"/>
</dbReference>
<organism evidence="3 4">
    <name type="scientific">Pristionchus pacificus</name>
    <name type="common">Parasitic nematode worm</name>
    <dbReference type="NCBI Taxonomy" id="54126"/>
    <lineage>
        <taxon>Eukaryota</taxon>
        <taxon>Metazoa</taxon>
        <taxon>Ecdysozoa</taxon>
        <taxon>Nematoda</taxon>
        <taxon>Chromadorea</taxon>
        <taxon>Rhabditida</taxon>
        <taxon>Rhabditina</taxon>
        <taxon>Diplogasteromorpha</taxon>
        <taxon>Diplogasteroidea</taxon>
        <taxon>Neodiplogasteridae</taxon>
        <taxon>Pristionchus</taxon>
    </lineage>
</organism>
<feature type="transmembrane region" description="Helical" evidence="2">
    <location>
        <begin position="1343"/>
        <end position="1363"/>
    </location>
</feature>
<sequence length="1558" mass="175084">RMKRGQVAPSEKFEEVTRPADPENGLNMGAAQAVLKEEKEPKPRSFRDSKHFQPLMVAFLCFGFATFLSVYMLYYMKVFLDVYHISTGWIQIVQALFLVWNAVNDPMMGYLQDIGCCGMTWIMDRRKVIMYCAPVFAFSYMIFWFPWSTTNTVITGIHLLVGLFLFDTILTLVLSAYCGILVEACSKHSQRVRCLVYAELFGILGGSIIFPLNVFSDEAKNFGRFQVGCAIIAVIGAASMSGGAYFLNTKKEHELHEEIEMAKDPEELPPKEPESSFKKAIRVSWQIIREPRFLCLVGAQFMRSMRTVATGTFVMILIGALVSRPGFMEAGSPSLSAFYSLIHPIGSILFMVLWKPLAVLGTHRMILILLGVALVNVSAALVLGRSDPLYVIVYIAIEQISASCGGHSFGMLLAGEVVDTDTKTHKRTSPLSTLIFTLKALFTKPAEQLSPLIFISLLDRGGFTEHRSSCLKETKIVSNLSNSTFTDVTTTAAAMLDLDYWYKQRVLKENDAKTNPLEMPLNEEEFIMKKRETSFRDSKHFQPLMIAFICFGFDSFLSVYMLYYMKVFLDVYHISTGWIQIVQALFLVWNAVNDPMMGYFQDIGCCGMTWIMDRRKVLIYTSPVFAFSYMIFWFPWSTTNTIITGIHLLVGLFLFDTFLTLVLSAYCGILVEACSKHSQRVRCLVYAELFGILGGSLILPLNVYSDEANDFGRFQLGAFVIAIVGAVTMAGGAYFIAPKKEHELHEEIEMAEDPETHEKSKMVPDNSFKKAVRVSWQIIREPRFLFLFGAHFMRILRRTATGTFLMIFVNALVSRPGFLEAGSPALSLFYSFIHSMGSILFIIIGKPLSALGTHKMMLILHAVALANVIIAFVVGRGDPLFVIIYLGVEITFSSAGGYSFFMLLAGEVIDTDTKQHKRTSPLSTLIFTLKALFTKPAEQLAPLILITLLDRGGFTEYRSSCIKEAPKIGAALSNSTLVDTTTASSVIDVVQPECEVVIISVDYWYKRRVLKETDSKANPLEIPLNEEEFIMKKRDALDKIAETIALQDEREKKESRTFRDSKHFQPLMVAFLCFGFATFLSVYMLYYMKVFLDVYHISTGWIKIVQALFLVWNAVNDPMMGYLQDIGCCGMTWIMDRRKVILYVAPVFAFSYMIFWFPWSTTNTFITGMHLLISLFLFDTILTLVLSAYCGILVETCSKHSQRVRCVVYAELFLILGGSIIFPLNVFSDEAKNFPRFQAGCFVIAIIGAVSMAGGAYFLNPRKEIELPEEVEMSKEAAQAADESSFKKAMRVSWEIVCEPRFLFLVGAQFMRTLRTQTMMTFQMILIGALVSRVGFMEAGSPALSLFYAIVQPIGSILFMFLWKPLSLLGTHKMMLILLGVALANVIVAIFLGRSDPLYVIVFLGVEVSPLSTLIFTLKALFTKPSEQLSPLIFISLLDRGGFTEHRDRCIRGVPKFATGLSNSTVVDIPSFDNSTLLETTAAAVIDVDPAVCTTLLDTMHSAMIYFTLFCTIGEIVIVCADYWYKRKVLKEEDSKANPMDIPLNEEEFVMRKKSIAN</sequence>
<feature type="transmembrane region" description="Helical" evidence="2">
    <location>
        <begin position="55"/>
        <end position="76"/>
    </location>
</feature>
<dbReference type="EnsemblMetazoa" id="PPA03116.1">
    <property type="protein sequence ID" value="PPA03116.1"/>
    <property type="gene ID" value="WBGene00092670"/>
</dbReference>
<keyword evidence="2" id="KW-0812">Transmembrane</keyword>
<feature type="transmembrane region" description="Helical" evidence="2">
    <location>
        <begin position="795"/>
        <end position="813"/>
    </location>
</feature>
<feature type="transmembrane region" description="Helical" evidence="2">
    <location>
        <begin position="642"/>
        <end position="671"/>
    </location>
</feature>
<feature type="transmembrane region" description="Helical" evidence="2">
    <location>
        <begin position="128"/>
        <end position="147"/>
    </location>
</feature>
<dbReference type="InterPro" id="IPR036259">
    <property type="entry name" value="MFS_trans_sf"/>
</dbReference>
<evidence type="ECO:0000256" key="1">
    <source>
        <dbReference type="SAM" id="MobiDB-lite"/>
    </source>
</evidence>
<feature type="transmembrane region" description="Helical" evidence="2">
    <location>
        <begin position="1140"/>
        <end position="1159"/>
    </location>
</feature>
<feature type="transmembrane region" description="Helical" evidence="2">
    <location>
        <begin position="389"/>
        <end position="414"/>
    </location>
</feature>
<dbReference type="Gene3D" id="1.20.1250.20">
    <property type="entry name" value="MFS general substrate transporter like domains"/>
    <property type="match status" value="3"/>
</dbReference>
<dbReference type="PANTHER" id="PTHR28658">
    <property type="entry name" value="TRANSMEMBRANE PROTEIN 180"/>
    <property type="match status" value="1"/>
</dbReference>
<keyword evidence="2" id="KW-1133">Transmembrane helix</keyword>
<feature type="transmembrane region" description="Helical" evidence="2">
    <location>
        <begin position="880"/>
        <end position="905"/>
    </location>
</feature>
<feature type="transmembrane region" description="Helical" evidence="2">
    <location>
        <begin position="683"/>
        <end position="704"/>
    </location>
</feature>
<feature type="transmembrane region" description="Helical" evidence="2">
    <location>
        <begin position="544"/>
        <end position="565"/>
    </location>
</feature>
<feature type="transmembrane region" description="Helical" evidence="2">
    <location>
        <begin position="225"/>
        <end position="247"/>
    </location>
</feature>
<gene>
    <name evidence="3" type="primary">WBGene00092670</name>
</gene>
<evidence type="ECO:0000313" key="4">
    <source>
        <dbReference type="Proteomes" id="UP000005239"/>
    </source>
</evidence>
<feature type="transmembrane region" description="Helical" evidence="2">
    <location>
        <begin position="856"/>
        <end position="874"/>
    </location>
</feature>
<feature type="transmembrane region" description="Helical" evidence="2">
    <location>
        <begin position="1375"/>
        <end position="1392"/>
    </location>
</feature>
<dbReference type="Pfam" id="PF13347">
    <property type="entry name" value="MFS_2"/>
    <property type="match status" value="3"/>
</dbReference>
<feature type="transmembrane region" description="Helical" evidence="2">
    <location>
        <begin position="716"/>
        <end position="737"/>
    </location>
</feature>
<feature type="transmembrane region" description="Helical" evidence="2">
    <location>
        <begin position="1067"/>
        <end position="1088"/>
    </location>
</feature>
<feature type="transmembrane region" description="Helical" evidence="2">
    <location>
        <begin position="159"/>
        <end position="182"/>
    </location>
</feature>
<reference evidence="3" key="2">
    <citation type="submission" date="2022-06" db="UniProtKB">
        <authorList>
            <consortium name="EnsemblMetazoa"/>
        </authorList>
    </citation>
    <scope>IDENTIFICATION</scope>
    <source>
        <strain evidence="3">PS312</strain>
    </source>
</reference>
<feature type="transmembrane region" description="Helical" evidence="2">
    <location>
        <begin position="617"/>
        <end position="636"/>
    </location>
</feature>
<feature type="transmembrane region" description="Helical" evidence="2">
    <location>
        <begin position="308"/>
        <end position="327"/>
    </location>
</feature>
<proteinExistence type="predicted"/>